<organism evidence="5 6">
    <name type="scientific">Crassostrea virginica</name>
    <name type="common">Eastern oyster</name>
    <dbReference type="NCBI Taxonomy" id="6565"/>
    <lineage>
        <taxon>Eukaryota</taxon>
        <taxon>Metazoa</taxon>
        <taxon>Spiralia</taxon>
        <taxon>Lophotrochozoa</taxon>
        <taxon>Mollusca</taxon>
        <taxon>Bivalvia</taxon>
        <taxon>Autobranchia</taxon>
        <taxon>Pteriomorphia</taxon>
        <taxon>Ostreida</taxon>
        <taxon>Ostreoidea</taxon>
        <taxon>Ostreidae</taxon>
        <taxon>Crassostrea</taxon>
    </lineage>
</organism>
<dbReference type="Gene3D" id="2.130.10.10">
    <property type="entry name" value="YVTN repeat-like/Quinoprotein amine dehydrogenase"/>
    <property type="match status" value="2"/>
</dbReference>
<feature type="repeat" description="WD" evidence="3">
    <location>
        <begin position="619"/>
        <end position="651"/>
    </location>
</feature>
<dbReference type="Pfam" id="PF00400">
    <property type="entry name" value="WD40"/>
    <property type="match status" value="4"/>
</dbReference>
<keyword evidence="1 3" id="KW-0853">WD repeat</keyword>
<keyword evidence="2" id="KW-0677">Repeat</keyword>
<dbReference type="InterPro" id="IPR036322">
    <property type="entry name" value="WD40_repeat_dom_sf"/>
</dbReference>
<keyword evidence="5" id="KW-1185">Reference proteome</keyword>
<dbReference type="PROSITE" id="PS50082">
    <property type="entry name" value="WD_REPEATS_2"/>
    <property type="match status" value="4"/>
</dbReference>
<dbReference type="RefSeq" id="XP_022295341.1">
    <property type="nucleotide sequence ID" value="XM_022439633.1"/>
</dbReference>
<dbReference type="InterPro" id="IPR019734">
    <property type="entry name" value="TPR_rpt"/>
</dbReference>
<evidence type="ECO:0000313" key="5">
    <source>
        <dbReference type="Proteomes" id="UP000694844"/>
    </source>
</evidence>
<accession>A0A8B8AW63</accession>
<evidence type="ECO:0000256" key="1">
    <source>
        <dbReference type="ARBA" id="ARBA00022574"/>
    </source>
</evidence>
<dbReference type="Proteomes" id="UP000694844">
    <property type="component" value="Chromosome 7"/>
</dbReference>
<proteinExistence type="predicted"/>
<dbReference type="InterPro" id="IPR015943">
    <property type="entry name" value="WD40/YVTN_repeat-like_dom_sf"/>
</dbReference>
<evidence type="ECO:0000313" key="6">
    <source>
        <dbReference type="RefSeq" id="XP_022295341.1"/>
    </source>
</evidence>
<feature type="repeat" description="WD" evidence="3">
    <location>
        <begin position="44"/>
        <end position="76"/>
    </location>
</feature>
<reference evidence="6" key="1">
    <citation type="submission" date="2025-08" db="UniProtKB">
        <authorList>
            <consortium name="RefSeq"/>
        </authorList>
    </citation>
    <scope>IDENTIFICATION</scope>
    <source>
        <tissue evidence="6">Whole sample</tissue>
    </source>
</reference>
<dbReference type="InterPro" id="IPR001680">
    <property type="entry name" value="WD40_rpt"/>
</dbReference>
<gene>
    <name evidence="6" type="primary">LOC111105373</name>
</gene>
<dbReference type="GeneID" id="111105373"/>
<dbReference type="Pfam" id="PF14559">
    <property type="entry name" value="TPR_19"/>
    <property type="match status" value="1"/>
</dbReference>
<dbReference type="PANTHER" id="PTHR15574:SF40">
    <property type="entry name" value="WD AND TETRATRICOPEPTIDE REPEATS PROTEIN 1"/>
    <property type="match status" value="1"/>
</dbReference>
<evidence type="ECO:0000256" key="2">
    <source>
        <dbReference type="ARBA" id="ARBA00022737"/>
    </source>
</evidence>
<dbReference type="OrthoDB" id="4869960at2759"/>
<dbReference type="PANTHER" id="PTHR15574">
    <property type="entry name" value="WD REPEAT DOMAIN-CONTAINING FAMILY"/>
    <property type="match status" value="1"/>
</dbReference>
<dbReference type="PROSITE" id="PS50294">
    <property type="entry name" value="WD_REPEATS_REGION"/>
    <property type="match status" value="2"/>
</dbReference>
<feature type="compositionally biased region" description="Basic and acidic residues" evidence="4">
    <location>
        <begin position="529"/>
        <end position="543"/>
    </location>
</feature>
<feature type="repeat" description="WD" evidence="3">
    <location>
        <begin position="589"/>
        <end position="618"/>
    </location>
</feature>
<evidence type="ECO:0000256" key="4">
    <source>
        <dbReference type="SAM" id="MobiDB-lite"/>
    </source>
</evidence>
<dbReference type="GO" id="GO:0045717">
    <property type="term" value="P:negative regulation of fatty acid biosynthetic process"/>
    <property type="evidence" value="ECO:0007669"/>
    <property type="project" value="TreeGrafter"/>
</dbReference>
<feature type="repeat" description="WD" evidence="3">
    <location>
        <begin position="87"/>
        <end position="130"/>
    </location>
</feature>
<dbReference type="InterPro" id="IPR045151">
    <property type="entry name" value="DCAF8"/>
</dbReference>
<dbReference type="InterPro" id="IPR011990">
    <property type="entry name" value="TPR-like_helical_dom_sf"/>
</dbReference>
<dbReference type="SUPFAM" id="SSF50978">
    <property type="entry name" value="WD40 repeat-like"/>
    <property type="match status" value="1"/>
</dbReference>
<dbReference type="AlphaFoldDB" id="A0A8B8AW63"/>
<dbReference type="Gene3D" id="1.25.40.10">
    <property type="entry name" value="Tetratricopeptide repeat domain"/>
    <property type="match status" value="1"/>
</dbReference>
<dbReference type="SMART" id="SM00320">
    <property type="entry name" value="WD40"/>
    <property type="match status" value="7"/>
</dbReference>
<dbReference type="KEGG" id="cvn:111105373"/>
<evidence type="ECO:0000256" key="3">
    <source>
        <dbReference type="PROSITE-ProRule" id="PRU00221"/>
    </source>
</evidence>
<dbReference type="GO" id="GO:0080008">
    <property type="term" value="C:Cul4-RING E3 ubiquitin ligase complex"/>
    <property type="evidence" value="ECO:0007669"/>
    <property type="project" value="TreeGrafter"/>
</dbReference>
<dbReference type="SUPFAM" id="SSF48452">
    <property type="entry name" value="TPR-like"/>
    <property type="match status" value="1"/>
</dbReference>
<name>A0A8B8AW63_CRAVI</name>
<protein>
    <submittedName>
        <fullName evidence="6">WD and tetratricopeptide repeats protein 1-like</fullName>
    </submittedName>
</protein>
<dbReference type="SMART" id="SM00028">
    <property type="entry name" value="TPR"/>
    <property type="match status" value="3"/>
</dbReference>
<dbReference type="GO" id="GO:0005737">
    <property type="term" value="C:cytoplasm"/>
    <property type="evidence" value="ECO:0007669"/>
    <property type="project" value="TreeGrafter"/>
</dbReference>
<feature type="region of interest" description="Disordered" evidence="4">
    <location>
        <begin position="528"/>
        <end position="549"/>
    </location>
</feature>
<sequence>MALQSGILKQKFLRETGGLSTQQFQQDLQVTPDLIQRLGLSKELQGHHGCVNCLEWNERGTLLASGSDDLNVILWDPLRHRTKATINTGHQGNIFSVKFLPNTNDSILVTGAADCKIRVYDTNREENSHVFSCHIGRVKRLAVAPNVPFMFWSAAEDGTIMQFDLRCQEPNQPNPKNVIVNLNAHIGHVAEAKCLAINPLRPEYLAVGANDPYIRMYDRRMLVCRSLKVSQETTNRSPWSWDRASSAAPVSPDDFPIPHDAVTYFIAGHLPQRQQDYKKRYRSLASTYLTFSPDGRELLVNLGGEQIYIFDVNRHRKAEKFDISMVLAANGVVKDTGSSNGFHIHPHRNGATNGVTNGVSSGVSAAAAAMMRAEMDVEEKHRDSLVRKRWRASQPGAKPIPPAVEVIKKKANRYFEMDQCSKAIILYNQAIQRAPWASVLYGNRAAAFMKRKWDGDLYAALRDCHSALQIDPNHLKAHFRLARCLYELSWPQEAYDCLQQFKNKFPDYAKSNACETLDKDIKAAIYSKTDSEDKSESSPEKPESFYPSVKRSASISDQEACWRALAYDYEARFCGHCNTTTDIKEANYFGSNGQYVVAGSDDGSFFIWERDTTNIVRVLRGDDSIVNCLQPHPTQCLLATSGIDPVVRLWSPRVEDGSKDEREVDNSDDAALANQKRMNADPLEVMLMNMGYRITGVFDVDEEEQNNNDQSVQCRPS</sequence>